<dbReference type="EMBL" id="MTYJ01000053">
    <property type="protein sequence ID" value="OQV18091.1"/>
    <property type="molecule type" value="Genomic_DNA"/>
</dbReference>
<dbReference type="PANTHER" id="PTHR10751">
    <property type="entry name" value="GUANYLATE BINDING PROTEIN"/>
    <property type="match status" value="1"/>
</dbReference>
<evidence type="ECO:0000256" key="2">
    <source>
        <dbReference type="ARBA" id="ARBA00022692"/>
    </source>
</evidence>
<feature type="domain" description="GB1/RHD3-type G" evidence="13">
    <location>
        <begin position="93"/>
        <end position="346"/>
    </location>
</feature>
<feature type="transmembrane region" description="Helical" evidence="12">
    <location>
        <begin position="513"/>
        <end position="531"/>
    </location>
</feature>
<dbReference type="SUPFAM" id="SSF48340">
    <property type="entry name" value="Interferon-induced guanylate-binding protein 1 (GBP1), C-terminal domain"/>
    <property type="match status" value="1"/>
</dbReference>
<dbReference type="InterPro" id="IPR015894">
    <property type="entry name" value="Guanylate-bd_N"/>
</dbReference>
<comment type="caution">
    <text evidence="14">The sequence shown here is derived from an EMBL/GenBank/DDBJ whole genome shotgun (WGS) entry which is preliminary data.</text>
</comment>
<keyword evidence="2 12" id="KW-0812">Transmembrane</keyword>
<dbReference type="Pfam" id="PF02263">
    <property type="entry name" value="GBP"/>
    <property type="match status" value="1"/>
</dbReference>
<dbReference type="GO" id="GO:0005789">
    <property type="term" value="C:endoplasmic reticulum membrane"/>
    <property type="evidence" value="ECO:0007669"/>
    <property type="project" value="UniProtKB-SubCell"/>
</dbReference>
<evidence type="ECO:0000313" key="14">
    <source>
        <dbReference type="EMBL" id="OQV18091.1"/>
    </source>
</evidence>
<dbReference type="FunFam" id="1.20.58.420:FF:000001">
    <property type="entry name" value="Atlastin-1 isoform 1"/>
    <property type="match status" value="1"/>
</dbReference>
<evidence type="ECO:0000256" key="12">
    <source>
        <dbReference type="SAM" id="Phobius"/>
    </source>
</evidence>
<sequence>MPLIRSDDPRILHLPFVPKSANNNPSFHFCGLGLQSAEEEEEGLLYAFRSNSNLNMAVDSGSPVQIVMANDDHTFSLDEEALGALLLRPDVVHKKVVIVSVAGAFRKGKSFLLDFMLRYLRASDHLQPAEIHQGAWLGSDSQTLTGFHWRGGSDRDTTGILLWNEPFFRKLPNGDEVVVLVMDTQGAFDSQSTVKDCATVFALSTMISSVQVYNLSANIQEDDLQHLQLFTEYGRMALSSSAGKPFQKLLFLVRDWSFPYEAAYGLKGGESLLARRLEVSDKQHPELQQLRKHIRSCFEAIHCFLLPHPGLKVATNPQFDGRLSDIEPEFKARLVELMPFVLAPSKLVPKEINGRDLTAGELLEYFKAYIKIYQGDTLPEVKTMLEATAEANNLSAVNAAREFYMEQMEEICGGDQPYLNTQKLEHEHTIVQGKAVQKFQEIPKMGGKEFSVSYLQKLEEDIQAAFESFARHNESKNFFSSFRTPATLFLVIVVLYMVSGILDLVGLVRYGNFFALTMGLVIASVLTWGACRLTGTMREVGQFIDEIASFLWDYILGPLTQEAGHRMATAYPQQMATVAGATNAAKAAYAVNGRQHSTSSTKSR</sequence>
<keyword evidence="9 12" id="KW-0472">Membrane</keyword>
<evidence type="ECO:0000259" key="13">
    <source>
        <dbReference type="PROSITE" id="PS51715"/>
    </source>
</evidence>
<keyword evidence="8" id="KW-0342">GTP-binding</keyword>
<dbReference type="GO" id="GO:0003924">
    <property type="term" value="F:GTPase activity"/>
    <property type="evidence" value="ECO:0007669"/>
    <property type="project" value="InterPro"/>
</dbReference>
<evidence type="ECO:0000256" key="11">
    <source>
        <dbReference type="PROSITE-ProRule" id="PRU01052"/>
    </source>
</evidence>
<dbReference type="GO" id="GO:0005525">
    <property type="term" value="F:GTP binding"/>
    <property type="evidence" value="ECO:0007669"/>
    <property type="project" value="UniProtKB-KW"/>
</dbReference>
<protein>
    <submittedName>
        <fullName evidence="14">Atlastin</fullName>
    </submittedName>
</protein>
<keyword evidence="5" id="KW-0256">Endoplasmic reticulum</keyword>
<comment type="subcellular location">
    <subcellularLocation>
        <location evidence="1">Endoplasmic reticulum membrane</location>
        <topology evidence="1">Multi-pass membrane protein</topology>
    </subcellularLocation>
</comment>
<dbReference type="OrthoDB" id="7788754at2759"/>
<dbReference type="AlphaFoldDB" id="A0A1W0WSB8"/>
<evidence type="ECO:0000256" key="7">
    <source>
        <dbReference type="ARBA" id="ARBA00022989"/>
    </source>
</evidence>
<evidence type="ECO:0000256" key="8">
    <source>
        <dbReference type="ARBA" id="ARBA00023134"/>
    </source>
</evidence>
<dbReference type="CDD" id="cd01851">
    <property type="entry name" value="GBP"/>
    <property type="match status" value="1"/>
</dbReference>
<dbReference type="Gene3D" id="1.20.58.420">
    <property type="entry name" value="AHSP"/>
    <property type="match status" value="1"/>
</dbReference>
<evidence type="ECO:0000313" key="15">
    <source>
        <dbReference type="Proteomes" id="UP000192578"/>
    </source>
</evidence>
<dbReference type="InterPro" id="IPR036543">
    <property type="entry name" value="Guanylate-bd_C_sf"/>
</dbReference>
<dbReference type="InterPro" id="IPR003191">
    <property type="entry name" value="Guanylate-bd/ATL_C"/>
</dbReference>
<dbReference type="SUPFAM" id="SSF52540">
    <property type="entry name" value="P-loop containing nucleoside triphosphate hydrolases"/>
    <property type="match status" value="1"/>
</dbReference>
<dbReference type="InterPro" id="IPR027417">
    <property type="entry name" value="P-loop_NTPase"/>
</dbReference>
<keyword evidence="6" id="KW-0460">Magnesium</keyword>
<evidence type="ECO:0000256" key="5">
    <source>
        <dbReference type="ARBA" id="ARBA00022824"/>
    </source>
</evidence>
<dbReference type="InterPro" id="IPR030386">
    <property type="entry name" value="G_GB1_RHD3_dom"/>
</dbReference>
<keyword evidence="7 12" id="KW-1133">Transmembrane helix</keyword>
<comment type="catalytic activity">
    <reaction evidence="10">
        <text>GTP + H2O = GDP + phosphate + H(+)</text>
        <dbReference type="Rhea" id="RHEA:19669"/>
        <dbReference type="ChEBI" id="CHEBI:15377"/>
        <dbReference type="ChEBI" id="CHEBI:15378"/>
        <dbReference type="ChEBI" id="CHEBI:37565"/>
        <dbReference type="ChEBI" id="CHEBI:43474"/>
        <dbReference type="ChEBI" id="CHEBI:58189"/>
    </reaction>
    <physiologicalReaction direction="left-to-right" evidence="10">
        <dbReference type="Rhea" id="RHEA:19670"/>
    </physiologicalReaction>
</comment>
<accession>A0A1W0WSB8</accession>
<dbReference type="PROSITE" id="PS51715">
    <property type="entry name" value="G_GB1_RHD3"/>
    <property type="match status" value="1"/>
</dbReference>
<reference evidence="15" key="1">
    <citation type="submission" date="2017-01" db="EMBL/GenBank/DDBJ databases">
        <title>Comparative genomics of anhydrobiosis in the tardigrade Hypsibius dujardini.</title>
        <authorList>
            <person name="Yoshida Y."/>
            <person name="Koutsovoulos G."/>
            <person name="Laetsch D."/>
            <person name="Stevens L."/>
            <person name="Kumar S."/>
            <person name="Horikawa D."/>
            <person name="Ishino K."/>
            <person name="Komine S."/>
            <person name="Tomita M."/>
            <person name="Blaxter M."/>
            <person name="Arakawa K."/>
        </authorList>
    </citation>
    <scope>NUCLEOTIDE SEQUENCE [LARGE SCALE GENOMIC DNA]</scope>
    <source>
        <strain evidence="15">Z151</strain>
    </source>
</reference>
<gene>
    <name evidence="14" type="ORF">BV898_07862</name>
</gene>
<keyword evidence="15" id="KW-1185">Reference proteome</keyword>
<evidence type="ECO:0000256" key="10">
    <source>
        <dbReference type="ARBA" id="ARBA00049117"/>
    </source>
</evidence>
<name>A0A1W0WSB8_HYPEX</name>
<evidence type="ECO:0000256" key="9">
    <source>
        <dbReference type="ARBA" id="ARBA00023136"/>
    </source>
</evidence>
<keyword evidence="3" id="KW-0547">Nucleotide-binding</keyword>
<dbReference type="Pfam" id="PF02841">
    <property type="entry name" value="GBP_C"/>
    <property type="match status" value="1"/>
</dbReference>
<dbReference type="Proteomes" id="UP000192578">
    <property type="component" value="Unassembled WGS sequence"/>
</dbReference>
<keyword evidence="4" id="KW-0378">Hydrolase</keyword>
<organism evidence="14 15">
    <name type="scientific">Hypsibius exemplaris</name>
    <name type="common">Freshwater tardigrade</name>
    <dbReference type="NCBI Taxonomy" id="2072580"/>
    <lineage>
        <taxon>Eukaryota</taxon>
        <taxon>Metazoa</taxon>
        <taxon>Ecdysozoa</taxon>
        <taxon>Tardigrada</taxon>
        <taxon>Eutardigrada</taxon>
        <taxon>Parachela</taxon>
        <taxon>Hypsibioidea</taxon>
        <taxon>Hypsibiidae</taxon>
        <taxon>Hypsibius</taxon>
    </lineage>
</organism>
<evidence type="ECO:0000256" key="1">
    <source>
        <dbReference type="ARBA" id="ARBA00004477"/>
    </source>
</evidence>
<evidence type="ECO:0000256" key="6">
    <source>
        <dbReference type="ARBA" id="ARBA00022842"/>
    </source>
</evidence>
<proteinExistence type="inferred from homology"/>
<comment type="similarity">
    <text evidence="11">Belongs to the TRAFAC class dynamin-like GTPase superfamily. GB1/RHD3 GTPase family.</text>
</comment>
<evidence type="ECO:0000256" key="4">
    <source>
        <dbReference type="ARBA" id="ARBA00022801"/>
    </source>
</evidence>
<evidence type="ECO:0000256" key="3">
    <source>
        <dbReference type="ARBA" id="ARBA00022741"/>
    </source>
</evidence>
<dbReference type="Gene3D" id="3.40.50.300">
    <property type="entry name" value="P-loop containing nucleotide triphosphate hydrolases"/>
    <property type="match status" value="1"/>
</dbReference>
<feature type="transmembrane region" description="Helical" evidence="12">
    <location>
        <begin position="486"/>
        <end position="507"/>
    </location>
</feature>